<gene>
    <name evidence="2" type="ORF">MNBD_ALPHA05-1873</name>
</gene>
<dbReference type="GO" id="GO:0016747">
    <property type="term" value="F:acyltransferase activity, transferring groups other than amino-acyl groups"/>
    <property type="evidence" value="ECO:0007669"/>
    <property type="project" value="InterPro"/>
</dbReference>
<name>A0A3B0RWG5_9ZZZZ</name>
<accession>A0A3B0RWG5</accession>
<dbReference type="PROSITE" id="PS51186">
    <property type="entry name" value="GNAT"/>
    <property type="match status" value="1"/>
</dbReference>
<sequence>MTIRIETERLILRPLEPCDADAHIEMMGDGDVASFLTADKTPASREDRWRQFASYLGHWQMRDFGWFSVLDKDSGEWLGRVGPWMPEGWPGLECGWSISREHWGKGYAPEAAIASIKWTFEKFPELSRIISVIDPKNHNSQAVAHKIGEENSGEVCDYWGLKLDIWAAERNAWLEQFG</sequence>
<dbReference type="EMBL" id="UOEH01000246">
    <property type="protein sequence ID" value="VAV98184.1"/>
    <property type="molecule type" value="Genomic_DNA"/>
</dbReference>
<dbReference type="Pfam" id="PF13302">
    <property type="entry name" value="Acetyltransf_3"/>
    <property type="match status" value="1"/>
</dbReference>
<dbReference type="Gene3D" id="3.40.630.30">
    <property type="match status" value="1"/>
</dbReference>
<dbReference type="SUPFAM" id="SSF55729">
    <property type="entry name" value="Acyl-CoA N-acyltransferases (Nat)"/>
    <property type="match status" value="1"/>
</dbReference>
<dbReference type="PANTHER" id="PTHR43792">
    <property type="entry name" value="GNAT FAMILY, PUTATIVE (AFU_ORTHOLOGUE AFUA_3G00765)-RELATED-RELATED"/>
    <property type="match status" value="1"/>
</dbReference>
<organism evidence="2">
    <name type="scientific">hydrothermal vent metagenome</name>
    <dbReference type="NCBI Taxonomy" id="652676"/>
    <lineage>
        <taxon>unclassified sequences</taxon>
        <taxon>metagenomes</taxon>
        <taxon>ecological metagenomes</taxon>
    </lineage>
</organism>
<proteinExistence type="predicted"/>
<evidence type="ECO:0000259" key="1">
    <source>
        <dbReference type="PROSITE" id="PS51186"/>
    </source>
</evidence>
<dbReference type="InterPro" id="IPR051531">
    <property type="entry name" value="N-acetyltransferase"/>
</dbReference>
<dbReference type="PANTHER" id="PTHR43792:SF1">
    <property type="entry name" value="N-ACETYLTRANSFERASE DOMAIN-CONTAINING PROTEIN"/>
    <property type="match status" value="1"/>
</dbReference>
<feature type="domain" description="N-acetyltransferase" evidence="1">
    <location>
        <begin position="10"/>
        <end position="172"/>
    </location>
</feature>
<keyword evidence="2" id="KW-0808">Transferase</keyword>
<dbReference type="InterPro" id="IPR000182">
    <property type="entry name" value="GNAT_dom"/>
</dbReference>
<protein>
    <submittedName>
        <fullName evidence="2">Acetyltransferase, GNAT family</fullName>
    </submittedName>
</protein>
<evidence type="ECO:0000313" key="2">
    <source>
        <dbReference type="EMBL" id="VAV98184.1"/>
    </source>
</evidence>
<dbReference type="AlphaFoldDB" id="A0A3B0RWG5"/>
<dbReference type="InterPro" id="IPR016181">
    <property type="entry name" value="Acyl_CoA_acyltransferase"/>
</dbReference>
<reference evidence="2" key="1">
    <citation type="submission" date="2018-06" db="EMBL/GenBank/DDBJ databases">
        <authorList>
            <person name="Zhirakovskaya E."/>
        </authorList>
    </citation>
    <scope>NUCLEOTIDE SEQUENCE</scope>
</reference>